<keyword evidence="1" id="KW-0472">Membrane</keyword>
<gene>
    <name evidence="2" type="ORF">ACFQ1R_12915</name>
</gene>
<feature type="transmembrane region" description="Helical" evidence="1">
    <location>
        <begin position="9"/>
        <end position="28"/>
    </location>
</feature>
<feature type="transmembrane region" description="Helical" evidence="1">
    <location>
        <begin position="52"/>
        <end position="70"/>
    </location>
</feature>
<name>A0ABW3JKN1_9FLAO</name>
<feature type="transmembrane region" description="Helical" evidence="1">
    <location>
        <begin position="91"/>
        <end position="108"/>
    </location>
</feature>
<dbReference type="EMBL" id="JBHTJI010000024">
    <property type="protein sequence ID" value="MFD0991002.1"/>
    <property type="molecule type" value="Genomic_DNA"/>
</dbReference>
<reference evidence="3" key="1">
    <citation type="journal article" date="2019" name="Int. J. Syst. Evol. Microbiol.">
        <title>The Global Catalogue of Microorganisms (GCM) 10K type strain sequencing project: providing services to taxonomists for standard genome sequencing and annotation.</title>
        <authorList>
            <consortium name="The Broad Institute Genomics Platform"/>
            <consortium name="The Broad Institute Genome Sequencing Center for Infectious Disease"/>
            <person name="Wu L."/>
            <person name="Ma J."/>
        </authorList>
    </citation>
    <scope>NUCLEOTIDE SEQUENCE [LARGE SCALE GENOMIC DNA]</scope>
    <source>
        <strain evidence="3">CCUG 62414</strain>
    </source>
</reference>
<accession>A0ABW3JKN1</accession>
<keyword evidence="3" id="KW-1185">Reference proteome</keyword>
<organism evidence="2 3">
    <name type="scientific">Mariniflexile jejuense</name>
    <dbReference type="NCBI Taxonomy" id="1173582"/>
    <lineage>
        <taxon>Bacteria</taxon>
        <taxon>Pseudomonadati</taxon>
        <taxon>Bacteroidota</taxon>
        <taxon>Flavobacteriia</taxon>
        <taxon>Flavobacteriales</taxon>
        <taxon>Flavobacteriaceae</taxon>
        <taxon>Mariniflexile</taxon>
    </lineage>
</organism>
<evidence type="ECO:0000256" key="1">
    <source>
        <dbReference type="SAM" id="Phobius"/>
    </source>
</evidence>
<evidence type="ECO:0000313" key="3">
    <source>
        <dbReference type="Proteomes" id="UP001597061"/>
    </source>
</evidence>
<protein>
    <submittedName>
        <fullName evidence="2">Uncharacterized protein</fullName>
    </submittedName>
</protein>
<sequence length="240" mass="28433">MIEYKFESYTIIGTSILVAGLLRLYLFYKCFNISILPFIDLDELTTLVLDNILYFSMLFFLNLIIISLFYKNNSNKKTRLKRLRECGFFKLNKILLLIIIIPILYLIQANREKVFFYEFIFWVILLFIGIYFNPLIYFESQKTAKNRGLKINKLTIIFILSAINLCFFAGVSGISEAHKIKSRNYYKGSKFSLDNETEIISDSKKYYIGKTKNYFFFYLPKEEITQIIPVSRIKNIELKK</sequence>
<keyword evidence="1" id="KW-0812">Transmembrane</keyword>
<proteinExistence type="predicted"/>
<feature type="transmembrane region" description="Helical" evidence="1">
    <location>
        <begin position="114"/>
        <end position="133"/>
    </location>
</feature>
<evidence type="ECO:0000313" key="2">
    <source>
        <dbReference type="EMBL" id="MFD0991002.1"/>
    </source>
</evidence>
<dbReference type="RefSeq" id="WP_379926668.1">
    <property type="nucleotide sequence ID" value="NZ_JBHTJI010000024.1"/>
</dbReference>
<dbReference type="Proteomes" id="UP001597061">
    <property type="component" value="Unassembled WGS sequence"/>
</dbReference>
<comment type="caution">
    <text evidence="2">The sequence shown here is derived from an EMBL/GenBank/DDBJ whole genome shotgun (WGS) entry which is preliminary data.</text>
</comment>
<keyword evidence="1" id="KW-1133">Transmembrane helix</keyword>
<feature type="transmembrane region" description="Helical" evidence="1">
    <location>
        <begin position="154"/>
        <end position="174"/>
    </location>
</feature>